<name>A0A1I3ZFF7_9GAMM</name>
<reference evidence="2 3" key="1">
    <citation type="submission" date="2016-10" db="EMBL/GenBank/DDBJ databases">
        <authorList>
            <person name="Varghese N."/>
            <person name="Submissions S."/>
        </authorList>
    </citation>
    <scope>NUCLEOTIDE SEQUENCE [LARGE SCALE GENOMIC DNA]</scope>
    <source>
        <strain evidence="2 3">YR512</strain>
    </source>
</reference>
<sequence>MSEGTAQRRVGLAQGPGVQRARPCTEPQNLDTFYISFDARYSTGLMPVLRQIRS</sequence>
<feature type="non-terminal residue" evidence="2">
    <location>
        <position position="54"/>
    </location>
</feature>
<evidence type="ECO:0000313" key="3">
    <source>
        <dbReference type="Proteomes" id="UP000198841"/>
    </source>
</evidence>
<organism evidence="2 3">
    <name type="scientific">Candidatus Pantoea symbiotica</name>
    <dbReference type="NCBI Taxonomy" id="1884370"/>
    <lineage>
        <taxon>Bacteria</taxon>
        <taxon>Pseudomonadati</taxon>
        <taxon>Pseudomonadota</taxon>
        <taxon>Gammaproteobacteria</taxon>
        <taxon>Enterobacterales</taxon>
        <taxon>Erwiniaceae</taxon>
        <taxon>Pantoea</taxon>
    </lineage>
</organism>
<evidence type="ECO:0000313" key="2">
    <source>
        <dbReference type="EMBL" id="SFK42785.1"/>
    </source>
</evidence>
<keyword evidence="3" id="KW-1185">Reference proteome</keyword>
<gene>
    <name evidence="2" type="ORF">SAMN05518863_1071</name>
</gene>
<protein>
    <submittedName>
        <fullName evidence="2">Uncharacterized protein</fullName>
    </submittedName>
</protein>
<accession>A0A1I3ZFF7</accession>
<comment type="caution">
    <text evidence="2">The sequence shown here is derived from an EMBL/GenBank/DDBJ whole genome shotgun (WGS) entry which is preliminary data.</text>
</comment>
<proteinExistence type="predicted"/>
<dbReference type="EMBL" id="FOSD01000007">
    <property type="protein sequence ID" value="SFK42785.1"/>
    <property type="molecule type" value="Genomic_DNA"/>
</dbReference>
<feature type="region of interest" description="Disordered" evidence="1">
    <location>
        <begin position="1"/>
        <end position="24"/>
    </location>
</feature>
<dbReference type="Proteomes" id="UP000198841">
    <property type="component" value="Unassembled WGS sequence"/>
</dbReference>
<evidence type="ECO:0000256" key="1">
    <source>
        <dbReference type="SAM" id="MobiDB-lite"/>
    </source>
</evidence>